<dbReference type="GO" id="GO:0046872">
    <property type="term" value="F:metal ion binding"/>
    <property type="evidence" value="ECO:0007669"/>
    <property type="project" value="UniProtKB-KW"/>
</dbReference>
<dbReference type="GeneID" id="19277724"/>
<gene>
    <name evidence="6" type="ORF">PFICI_12711</name>
</gene>
<name>W3WRL5_PESFW</name>
<evidence type="ECO:0000256" key="3">
    <source>
        <dbReference type="SAM" id="SignalP"/>
    </source>
</evidence>
<feature type="signal peptide" evidence="3">
    <location>
        <begin position="1"/>
        <end position="20"/>
    </location>
</feature>
<dbReference type="Gene3D" id="1.10.1280.10">
    <property type="entry name" value="Di-copper center containing domain from catechol oxidase"/>
    <property type="match status" value="1"/>
</dbReference>
<sequence>MRASIEHILLPLSLFGAVEAAACTSTKATNNTGASACTGVRPRVPWTSLTEDEKNAYIAADLCLINMPSKSKFEGAVTRWDDLQWPHVAQSSAVHFTGAFLPFHRYYMTAHERMIKDECGYTGRMPYWDELADIDDISSSDLWNYFGGNGSGDDHCFTDGPFANLTLRWLTNGSTSDHCLTREFNQTAFEGTKQSNIDKCLAISNYTDAWECYNGGTHTGGHLGVNGTMTDGTLSPGDPVFFLHHSWLDLLFWNWQKEDLPARYYDMGGPDQPTFVANTEQRGLESIWTDYFGDGGNTTTLNHRLNMVDLYPNITIGDVMDLNGDVICSEYLSAEEAG</sequence>
<keyword evidence="3" id="KW-0732">Signal</keyword>
<dbReference type="AlphaFoldDB" id="W3WRL5"/>
<dbReference type="InterPro" id="IPR008922">
    <property type="entry name" value="Di-copper_centre_dom_sf"/>
</dbReference>
<dbReference type="GO" id="GO:0016491">
    <property type="term" value="F:oxidoreductase activity"/>
    <property type="evidence" value="ECO:0007669"/>
    <property type="project" value="InterPro"/>
</dbReference>
<keyword evidence="1" id="KW-0479">Metal-binding</keyword>
<dbReference type="PANTHER" id="PTHR11474:SF126">
    <property type="entry name" value="TYROSINASE-LIKE PROTEIN TYR-1-RELATED"/>
    <property type="match status" value="1"/>
</dbReference>
<feature type="chain" id="PRO_5004834983" description="Tyrosinase copper-binding domain-containing protein" evidence="3">
    <location>
        <begin position="21"/>
        <end position="338"/>
    </location>
</feature>
<dbReference type="Pfam" id="PF00264">
    <property type="entry name" value="Tyrosinase"/>
    <property type="match status" value="1"/>
</dbReference>
<dbReference type="Proteomes" id="UP000030651">
    <property type="component" value="Unassembled WGS sequence"/>
</dbReference>
<feature type="domain" description="Tyrosinase copper-binding" evidence="5">
    <location>
        <begin position="238"/>
        <end position="249"/>
    </location>
</feature>
<evidence type="ECO:0000313" key="7">
    <source>
        <dbReference type="Proteomes" id="UP000030651"/>
    </source>
</evidence>
<accession>W3WRL5</accession>
<dbReference type="OrthoDB" id="6132182at2759"/>
<keyword evidence="2" id="KW-0186">Copper</keyword>
<dbReference type="PROSITE" id="PS00497">
    <property type="entry name" value="TYROSINASE_1"/>
    <property type="match status" value="1"/>
</dbReference>
<dbReference type="PRINTS" id="PR00092">
    <property type="entry name" value="TYROSINASE"/>
</dbReference>
<organism evidence="6 7">
    <name type="scientific">Pestalotiopsis fici (strain W106-1 / CGMCC3.15140)</name>
    <dbReference type="NCBI Taxonomy" id="1229662"/>
    <lineage>
        <taxon>Eukaryota</taxon>
        <taxon>Fungi</taxon>
        <taxon>Dikarya</taxon>
        <taxon>Ascomycota</taxon>
        <taxon>Pezizomycotina</taxon>
        <taxon>Sordariomycetes</taxon>
        <taxon>Xylariomycetidae</taxon>
        <taxon>Amphisphaeriales</taxon>
        <taxon>Sporocadaceae</taxon>
        <taxon>Pestalotiopsis</taxon>
    </lineage>
</organism>
<proteinExistence type="predicted"/>
<keyword evidence="7" id="KW-1185">Reference proteome</keyword>
<dbReference type="KEGG" id="pfy:PFICI_12711"/>
<dbReference type="PANTHER" id="PTHR11474">
    <property type="entry name" value="TYROSINASE FAMILY MEMBER"/>
    <property type="match status" value="1"/>
</dbReference>
<dbReference type="eggNOG" id="ENOG502T33W">
    <property type="taxonomic scope" value="Eukaryota"/>
</dbReference>
<dbReference type="InterPro" id="IPR002227">
    <property type="entry name" value="Tyrosinase_Cu-bd"/>
</dbReference>
<dbReference type="InterPro" id="IPR050316">
    <property type="entry name" value="Tyrosinase/Hemocyanin"/>
</dbReference>
<feature type="domain" description="Tyrosinase copper-binding" evidence="4">
    <location>
        <begin position="95"/>
        <end position="112"/>
    </location>
</feature>
<dbReference type="InParanoid" id="W3WRL5"/>
<dbReference type="EMBL" id="KI912118">
    <property type="protein sequence ID" value="ETS75767.1"/>
    <property type="molecule type" value="Genomic_DNA"/>
</dbReference>
<dbReference type="SUPFAM" id="SSF48056">
    <property type="entry name" value="Di-copper centre-containing domain"/>
    <property type="match status" value="1"/>
</dbReference>
<evidence type="ECO:0000259" key="5">
    <source>
        <dbReference type="PROSITE" id="PS00498"/>
    </source>
</evidence>
<evidence type="ECO:0000259" key="4">
    <source>
        <dbReference type="PROSITE" id="PS00497"/>
    </source>
</evidence>
<evidence type="ECO:0000256" key="2">
    <source>
        <dbReference type="ARBA" id="ARBA00023008"/>
    </source>
</evidence>
<protein>
    <recommendedName>
        <fullName evidence="4 5">Tyrosinase copper-binding domain-containing protein</fullName>
    </recommendedName>
</protein>
<dbReference type="STRING" id="1229662.W3WRL5"/>
<evidence type="ECO:0000313" key="6">
    <source>
        <dbReference type="EMBL" id="ETS75767.1"/>
    </source>
</evidence>
<dbReference type="HOGENOM" id="CLU_035914_2_0_1"/>
<dbReference type="RefSeq" id="XP_007839483.1">
    <property type="nucleotide sequence ID" value="XM_007841292.1"/>
</dbReference>
<reference evidence="7" key="1">
    <citation type="journal article" date="2015" name="BMC Genomics">
        <title>Genomic and transcriptomic analysis of the endophytic fungus Pestalotiopsis fici reveals its lifestyle and high potential for synthesis of natural products.</title>
        <authorList>
            <person name="Wang X."/>
            <person name="Zhang X."/>
            <person name="Liu L."/>
            <person name="Xiang M."/>
            <person name="Wang W."/>
            <person name="Sun X."/>
            <person name="Che Y."/>
            <person name="Guo L."/>
            <person name="Liu G."/>
            <person name="Guo L."/>
            <person name="Wang C."/>
            <person name="Yin W.B."/>
            <person name="Stadler M."/>
            <person name="Zhang X."/>
            <person name="Liu X."/>
        </authorList>
    </citation>
    <scope>NUCLEOTIDE SEQUENCE [LARGE SCALE GENOMIC DNA]</scope>
    <source>
        <strain evidence="7">W106-1 / CGMCC3.15140</strain>
    </source>
</reference>
<dbReference type="OMA" id="DAICVEY"/>
<dbReference type="PROSITE" id="PS00498">
    <property type="entry name" value="TYROSINASE_2"/>
    <property type="match status" value="1"/>
</dbReference>
<evidence type="ECO:0000256" key="1">
    <source>
        <dbReference type="ARBA" id="ARBA00022723"/>
    </source>
</evidence>